<keyword evidence="8" id="KW-1133">Transmembrane helix</keyword>
<keyword evidence="4" id="KW-0597">Phosphoprotein</keyword>
<evidence type="ECO:0000256" key="2">
    <source>
        <dbReference type="ARBA" id="ARBA00004370"/>
    </source>
</evidence>
<dbReference type="InterPro" id="IPR003594">
    <property type="entry name" value="HATPase_dom"/>
</dbReference>
<dbReference type="SUPFAM" id="SSF55874">
    <property type="entry name" value="ATPase domain of HSP90 chaperone/DNA topoisomerase II/histidine kinase"/>
    <property type="match status" value="1"/>
</dbReference>
<protein>
    <recommendedName>
        <fullName evidence="3">histidine kinase</fullName>
        <ecNumber evidence="3">2.7.13.3</ecNumber>
    </recommendedName>
</protein>
<keyword evidence="8" id="KW-0812">Transmembrane</keyword>
<dbReference type="Proteomes" id="UP000886889">
    <property type="component" value="Unassembled WGS sequence"/>
</dbReference>
<dbReference type="SUPFAM" id="SSF47384">
    <property type="entry name" value="Homodimeric domain of signal transducing histidine kinase"/>
    <property type="match status" value="1"/>
</dbReference>
<feature type="transmembrane region" description="Helical" evidence="8">
    <location>
        <begin position="25"/>
        <end position="44"/>
    </location>
</feature>
<organism evidence="10 11">
    <name type="scientific">Candidatus Merdiplasma excrementigallinarum</name>
    <dbReference type="NCBI Taxonomy" id="2840864"/>
    <lineage>
        <taxon>Bacteria</taxon>
        <taxon>Bacillati</taxon>
        <taxon>Bacillota</taxon>
        <taxon>Clostridia</taxon>
        <taxon>Lachnospirales</taxon>
        <taxon>Lachnospiraceae</taxon>
        <taxon>Lachnospiraceae incertae sedis</taxon>
        <taxon>Candidatus Merdiplasma</taxon>
    </lineage>
</organism>
<evidence type="ECO:0000256" key="5">
    <source>
        <dbReference type="ARBA" id="ARBA00022679"/>
    </source>
</evidence>
<dbReference type="InterPro" id="IPR003661">
    <property type="entry name" value="HisK_dim/P_dom"/>
</dbReference>
<dbReference type="FunFam" id="3.30.565.10:FF:000006">
    <property type="entry name" value="Sensor histidine kinase WalK"/>
    <property type="match status" value="1"/>
</dbReference>
<reference evidence="10" key="2">
    <citation type="journal article" date="2021" name="PeerJ">
        <title>Extensive microbial diversity within the chicken gut microbiome revealed by metagenomics and culture.</title>
        <authorList>
            <person name="Gilroy R."/>
            <person name="Ravi A."/>
            <person name="Getino M."/>
            <person name="Pursley I."/>
            <person name="Horton D.L."/>
            <person name="Alikhan N.F."/>
            <person name="Baker D."/>
            <person name="Gharbi K."/>
            <person name="Hall N."/>
            <person name="Watson M."/>
            <person name="Adriaenssens E.M."/>
            <person name="Foster-Nyarko E."/>
            <person name="Jarju S."/>
            <person name="Secka A."/>
            <person name="Antonio M."/>
            <person name="Oren A."/>
            <person name="Chaudhuri R.R."/>
            <person name="La Ragione R."/>
            <person name="Hildebrand F."/>
            <person name="Pallen M.J."/>
        </authorList>
    </citation>
    <scope>NUCLEOTIDE SEQUENCE</scope>
    <source>
        <strain evidence="10">ChiBcec6-7307</strain>
    </source>
</reference>
<evidence type="ECO:0000256" key="3">
    <source>
        <dbReference type="ARBA" id="ARBA00012438"/>
    </source>
</evidence>
<dbReference type="AlphaFoldDB" id="A0A9D1T8H1"/>
<evidence type="ECO:0000256" key="7">
    <source>
        <dbReference type="ARBA" id="ARBA00023012"/>
    </source>
</evidence>
<dbReference type="PANTHER" id="PTHR45453:SF1">
    <property type="entry name" value="PHOSPHATE REGULON SENSOR PROTEIN PHOR"/>
    <property type="match status" value="1"/>
</dbReference>
<comment type="subcellular location">
    <subcellularLocation>
        <location evidence="2">Membrane</location>
    </subcellularLocation>
</comment>
<dbReference type="Gene3D" id="6.10.340.10">
    <property type="match status" value="1"/>
</dbReference>
<dbReference type="GO" id="GO:0000155">
    <property type="term" value="F:phosphorelay sensor kinase activity"/>
    <property type="evidence" value="ECO:0007669"/>
    <property type="project" value="InterPro"/>
</dbReference>
<dbReference type="Pfam" id="PF02518">
    <property type="entry name" value="HATPase_c"/>
    <property type="match status" value="1"/>
</dbReference>
<dbReference type="CDD" id="cd00075">
    <property type="entry name" value="HATPase"/>
    <property type="match status" value="1"/>
</dbReference>
<keyword evidence="10" id="KW-0547">Nucleotide-binding</keyword>
<gene>
    <name evidence="10" type="ORF">IAC80_01475</name>
</gene>
<dbReference type="GO" id="GO:0005886">
    <property type="term" value="C:plasma membrane"/>
    <property type="evidence" value="ECO:0007669"/>
    <property type="project" value="TreeGrafter"/>
</dbReference>
<comment type="catalytic activity">
    <reaction evidence="1">
        <text>ATP + protein L-histidine = ADP + protein N-phospho-L-histidine.</text>
        <dbReference type="EC" id="2.7.13.3"/>
    </reaction>
</comment>
<accession>A0A9D1T8H1</accession>
<dbReference type="InterPro" id="IPR005467">
    <property type="entry name" value="His_kinase_dom"/>
</dbReference>
<dbReference type="GO" id="GO:0016036">
    <property type="term" value="P:cellular response to phosphate starvation"/>
    <property type="evidence" value="ECO:0007669"/>
    <property type="project" value="TreeGrafter"/>
</dbReference>
<feature type="domain" description="Histidine kinase" evidence="9">
    <location>
        <begin position="268"/>
        <end position="488"/>
    </location>
</feature>
<sequence length="490" mass="55327">MCIQSGEWVTISNIKKVLRRYAKSLRMRLLLILLLVGLIPLNLLKQGILENYEKQTISQRAAQIRSQCQMIADQLCESGYMHGGGSELIETELSQLGSLYRGRVVIVNSNFRIIKDTYSIDEGKMIIAEEVLRCFEGDEEDSYSSNSEFLEVTVPVRDGVTLEMEGVMIISVPTNDIRTGRAELGSTVFVLQVVLTLIVLAAAFYAARLLVKPFGKVTASLEEMRGTFMEEDISIPDYTETELLSEAYNRMLKRMKVQEDSRQEFVSNVSHELKTPLTSMKVLADSLVAQAEQGEVPNELYREFMTDIAEEIDRENKIITDLLSLVKMDKKSSDINIKETNINDLIELILKRLRPIAAKSNVELVLESFKPIIAQVDETKLTLALSNLVENGIKYNRENGWVHVSLNVDNNFFYVKVEDSGIGIPQEDQEHIFERFYRVDKSHSREIGGTGLGLAITRSAVLMHHGAVRVYSKEGEGTTFTVRIPLKYVP</sequence>
<name>A0A9D1T8H1_9FIRM</name>
<dbReference type="EMBL" id="DVOS01000017">
    <property type="protein sequence ID" value="HIV22587.1"/>
    <property type="molecule type" value="Genomic_DNA"/>
</dbReference>
<evidence type="ECO:0000256" key="1">
    <source>
        <dbReference type="ARBA" id="ARBA00000085"/>
    </source>
</evidence>
<keyword evidence="7" id="KW-0902">Two-component regulatory system</keyword>
<evidence type="ECO:0000313" key="11">
    <source>
        <dbReference type="Proteomes" id="UP000886889"/>
    </source>
</evidence>
<keyword evidence="6" id="KW-0418">Kinase</keyword>
<dbReference type="InterPro" id="IPR036890">
    <property type="entry name" value="HATPase_C_sf"/>
</dbReference>
<dbReference type="Gene3D" id="1.10.287.130">
    <property type="match status" value="1"/>
</dbReference>
<dbReference type="PROSITE" id="PS50109">
    <property type="entry name" value="HIS_KIN"/>
    <property type="match status" value="1"/>
</dbReference>
<dbReference type="InterPro" id="IPR036097">
    <property type="entry name" value="HisK_dim/P_sf"/>
</dbReference>
<evidence type="ECO:0000256" key="8">
    <source>
        <dbReference type="SAM" id="Phobius"/>
    </source>
</evidence>
<dbReference type="EC" id="2.7.13.3" evidence="3"/>
<dbReference type="InterPro" id="IPR050351">
    <property type="entry name" value="BphY/WalK/GraS-like"/>
</dbReference>
<dbReference type="PRINTS" id="PR00344">
    <property type="entry name" value="BCTRLSENSOR"/>
</dbReference>
<evidence type="ECO:0000259" key="9">
    <source>
        <dbReference type="PROSITE" id="PS50109"/>
    </source>
</evidence>
<proteinExistence type="predicted"/>
<evidence type="ECO:0000256" key="4">
    <source>
        <dbReference type="ARBA" id="ARBA00022553"/>
    </source>
</evidence>
<keyword evidence="5" id="KW-0808">Transferase</keyword>
<comment type="caution">
    <text evidence="10">The sequence shown here is derived from an EMBL/GenBank/DDBJ whole genome shotgun (WGS) entry which is preliminary data.</text>
</comment>
<dbReference type="Gene3D" id="3.30.565.10">
    <property type="entry name" value="Histidine kinase-like ATPase, C-terminal domain"/>
    <property type="match status" value="1"/>
</dbReference>
<dbReference type="GO" id="GO:0004721">
    <property type="term" value="F:phosphoprotein phosphatase activity"/>
    <property type="evidence" value="ECO:0007669"/>
    <property type="project" value="TreeGrafter"/>
</dbReference>
<dbReference type="CDD" id="cd00082">
    <property type="entry name" value="HisKA"/>
    <property type="match status" value="1"/>
</dbReference>
<evidence type="ECO:0000313" key="10">
    <source>
        <dbReference type="EMBL" id="HIV22587.1"/>
    </source>
</evidence>
<reference evidence="10" key="1">
    <citation type="submission" date="2020-10" db="EMBL/GenBank/DDBJ databases">
        <authorList>
            <person name="Gilroy R."/>
        </authorList>
    </citation>
    <scope>NUCLEOTIDE SEQUENCE</scope>
    <source>
        <strain evidence="10">ChiBcec6-7307</strain>
    </source>
</reference>
<keyword evidence="8" id="KW-0472">Membrane</keyword>
<feature type="transmembrane region" description="Helical" evidence="8">
    <location>
        <begin position="188"/>
        <end position="207"/>
    </location>
</feature>
<dbReference type="SMART" id="SM00387">
    <property type="entry name" value="HATPase_c"/>
    <property type="match status" value="1"/>
</dbReference>
<evidence type="ECO:0000256" key="6">
    <source>
        <dbReference type="ARBA" id="ARBA00022777"/>
    </source>
</evidence>
<dbReference type="Pfam" id="PF00512">
    <property type="entry name" value="HisKA"/>
    <property type="match status" value="1"/>
</dbReference>
<dbReference type="GO" id="GO:0005524">
    <property type="term" value="F:ATP binding"/>
    <property type="evidence" value="ECO:0007669"/>
    <property type="project" value="UniProtKB-KW"/>
</dbReference>
<dbReference type="InterPro" id="IPR004358">
    <property type="entry name" value="Sig_transdc_His_kin-like_C"/>
</dbReference>
<keyword evidence="10" id="KW-0067">ATP-binding</keyword>
<dbReference type="SMART" id="SM00388">
    <property type="entry name" value="HisKA"/>
    <property type="match status" value="1"/>
</dbReference>
<dbReference type="PANTHER" id="PTHR45453">
    <property type="entry name" value="PHOSPHATE REGULON SENSOR PROTEIN PHOR"/>
    <property type="match status" value="1"/>
</dbReference>